<dbReference type="InterPro" id="IPR005212">
    <property type="entry name" value="EvaA-like"/>
</dbReference>
<dbReference type="GO" id="GO:0016829">
    <property type="term" value="F:lyase activity"/>
    <property type="evidence" value="ECO:0007669"/>
    <property type="project" value="InterPro"/>
</dbReference>
<evidence type="ECO:0000259" key="1">
    <source>
        <dbReference type="Pfam" id="PF03559"/>
    </source>
</evidence>
<gene>
    <name evidence="2" type="ORF">A3B21_00190</name>
</gene>
<dbReference type="AlphaFoldDB" id="A0A1F7USR2"/>
<name>A0A1F7USR2_9BACT</name>
<dbReference type="EMBL" id="MGEJ01000007">
    <property type="protein sequence ID" value="OGL81330.1"/>
    <property type="molecule type" value="Genomic_DNA"/>
</dbReference>
<comment type="caution">
    <text evidence="2">The sequence shown here is derived from an EMBL/GenBank/DDBJ whole genome shotgun (WGS) entry which is preliminary data.</text>
</comment>
<dbReference type="Pfam" id="PF03559">
    <property type="entry name" value="Hexose_dehydrat"/>
    <property type="match status" value="1"/>
</dbReference>
<proteinExistence type="predicted"/>
<organism evidence="2 3">
    <name type="scientific">Candidatus Uhrbacteria bacterium RIFCSPLOWO2_01_FULL_47_24</name>
    <dbReference type="NCBI Taxonomy" id="1802401"/>
    <lineage>
        <taxon>Bacteria</taxon>
        <taxon>Candidatus Uhriibacteriota</taxon>
    </lineage>
</organism>
<reference evidence="2 3" key="1">
    <citation type="journal article" date="2016" name="Nat. Commun.">
        <title>Thousands of microbial genomes shed light on interconnected biogeochemical processes in an aquifer system.</title>
        <authorList>
            <person name="Anantharaman K."/>
            <person name="Brown C.T."/>
            <person name="Hug L.A."/>
            <person name="Sharon I."/>
            <person name="Castelle C.J."/>
            <person name="Probst A.J."/>
            <person name="Thomas B.C."/>
            <person name="Singh A."/>
            <person name="Wilkins M.J."/>
            <person name="Karaoz U."/>
            <person name="Brodie E.L."/>
            <person name="Williams K.H."/>
            <person name="Hubbard S.S."/>
            <person name="Banfield J.F."/>
        </authorList>
    </citation>
    <scope>NUCLEOTIDE SEQUENCE [LARGE SCALE GENOMIC DNA]</scope>
</reference>
<protein>
    <recommendedName>
        <fullName evidence="1">dTDP-4-dehydro-6-deoxy-alpha-D-glucopyranose 2,3-dehydratase domain-containing protein</fullName>
    </recommendedName>
</protein>
<dbReference type="Gene3D" id="3.90.79.40">
    <property type="entry name" value="EvaA sugar 2,3-dehydratase subunit"/>
    <property type="match status" value="1"/>
</dbReference>
<evidence type="ECO:0000313" key="3">
    <source>
        <dbReference type="Proteomes" id="UP000176897"/>
    </source>
</evidence>
<dbReference type="InterPro" id="IPR038153">
    <property type="entry name" value="EvaA-like_sf"/>
</dbReference>
<dbReference type="STRING" id="1802401.A3B21_00190"/>
<evidence type="ECO:0000313" key="2">
    <source>
        <dbReference type="EMBL" id="OGL81330.1"/>
    </source>
</evidence>
<sequence>MNNKTIPDSLRVELYQNITEGRNSAVEFKKTMQWLEELRALPTIFCEKVAFSQIMQGTHGAHDINDNSIKDFVICVRTVLHEREIRGWTQPLMINQKVEICGLVIKKSVNSFYCLVQALEEPGIINGYQIGPTVQTGILAGPDYLKNQPYLKLFENPSAKQLIFDVVLSDEGGRFFKNTKRYLTILVSESELDNDNPRYRWVSVATIKKLVAIPNTVNIFARTLLSILL</sequence>
<feature type="domain" description="dTDP-4-dehydro-6-deoxy-alpha-D-glucopyranose 2,3-dehydratase" evidence="1">
    <location>
        <begin position="30"/>
        <end position="228"/>
    </location>
</feature>
<dbReference type="Proteomes" id="UP000176897">
    <property type="component" value="Unassembled WGS sequence"/>
</dbReference>
<accession>A0A1F7USR2</accession>